<comment type="subunit">
    <text evidence="1">Homodimer.</text>
</comment>
<evidence type="ECO:0000313" key="6">
    <source>
        <dbReference type="Proteomes" id="UP001157138"/>
    </source>
</evidence>
<evidence type="ECO:0000256" key="4">
    <source>
        <dbReference type="ARBA" id="ARBA00047684"/>
    </source>
</evidence>
<gene>
    <name evidence="5" type="primary">allA</name>
    <name evidence="5" type="ORF">GCM10007938_07180</name>
</gene>
<proteinExistence type="predicted"/>
<sequence length="180" mass="20081">MAVNPRRLNVELLTPEAFAQFGEIIEIANRDYSVINEGRARRYHQLATADVQNGTVIMSIFEAKIPDYPLTISMLERHPLGSQAFIPLLGNPFLIVVAPKSDNPESSKTKAFVTNGRQGVNYFKGVWHYPLLALVERDQLLVVDRDGGGDNCETRVLNGDKLELHKDATPPSILLGLSWR</sequence>
<keyword evidence="6" id="KW-1185">Reference proteome</keyword>
<dbReference type="SUPFAM" id="SSF51182">
    <property type="entry name" value="RmlC-like cupins"/>
    <property type="match status" value="1"/>
</dbReference>
<dbReference type="PIRSF" id="PIRSF017306">
    <property type="entry name" value="Ureidogly_hydro"/>
    <property type="match status" value="1"/>
</dbReference>
<dbReference type="PANTHER" id="PTHR21221">
    <property type="entry name" value="UREIDOGLYCOLATE HYDROLASE"/>
    <property type="match status" value="1"/>
</dbReference>
<dbReference type="Pfam" id="PF04115">
    <property type="entry name" value="Ureidogly_lyase"/>
    <property type="match status" value="1"/>
</dbReference>
<dbReference type="InterPro" id="IPR024060">
    <property type="entry name" value="Ureidoglycolate_lyase_dom_sf"/>
</dbReference>
<evidence type="ECO:0000256" key="2">
    <source>
        <dbReference type="ARBA" id="ARBA00022631"/>
    </source>
</evidence>
<dbReference type="RefSeq" id="WP_284190866.1">
    <property type="nucleotide sequence ID" value="NZ_BSPW01000016.1"/>
</dbReference>
<keyword evidence="3 5" id="KW-0456">Lyase</keyword>
<name>A0ABQ6EV39_9VIBR</name>
<protein>
    <submittedName>
        <fullName evidence="5">Ureidoglycolate lyase</fullName>
    </submittedName>
</protein>
<comment type="caution">
    <text evidence="5">The sequence shown here is derived from an EMBL/GenBank/DDBJ whole genome shotgun (WGS) entry which is preliminary data.</text>
</comment>
<dbReference type="InterPro" id="IPR007247">
    <property type="entry name" value="Ureidogly_lyase"/>
</dbReference>
<reference evidence="6" key="1">
    <citation type="journal article" date="2019" name="Int. J. Syst. Evol. Microbiol.">
        <title>The Global Catalogue of Microorganisms (GCM) 10K type strain sequencing project: providing services to taxonomists for standard genome sequencing and annotation.</title>
        <authorList>
            <consortium name="The Broad Institute Genomics Platform"/>
            <consortium name="The Broad Institute Genome Sequencing Center for Infectious Disease"/>
            <person name="Wu L."/>
            <person name="Ma J."/>
        </authorList>
    </citation>
    <scope>NUCLEOTIDE SEQUENCE [LARGE SCALE GENOMIC DNA]</scope>
    <source>
        <strain evidence="6">NBRC 108723</strain>
    </source>
</reference>
<comment type="catalytic activity">
    <reaction evidence="4">
        <text>(S)-ureidoglycolate = urea + glyoxylate</text>
        <dbReference type="Rhea" id="RHEA:11304"/>
        <dbReference type="ChEBI" id="CHEBI:16199"/>
        <dbReference type="ChEBI" id="CHEBI:36655"/>
        <dbReference type="ChEBI" id="CHEBI:57296"/>
        <dbReference type="EC" id="4.3.2.3"/>
    </reaction>
</comment>
<dbReference type="InterPro" id="IPR047233">
    <property type="entry name" value="UAH_cupin"/>
</dbReference>
<dbReference type="Gene3D" id="2.60.120.480">
    <property type="entry name" value="Ureidoglycolate hydrolase"/>
    <property type="match status" value="1"/>
</dbReference>
<dbReference type="Proteomes" id="UP001157138">
    <property type="component" value="Unassembled WGS sequence"/>
</dbReference>
<dbReference type="CDD" id="cd20298">
    <property type="entry name" value="cupin_UAH"/>
    <property type="match status" value="1"/>
</dbReference>
<organism evidence="5 6">
    <name type="scientific">Vibrio zhanjiangensis</name>
    <dbReference type="NCBI Taxonomy" id="1046128"/>
    <lineage>
        <taxon>Bacteria</taxon>
        <taxon>Pseudomonadati</taxon>
        <taxon>Pseudomonadota</taxon>
        <taxon>Gammaproteobacteria</taxon>
        <taxon>Vibrionales</taxon>
        <taxon>Vibrionaceae</taxon>
        <taxon>Vibrio</taxon>
    </lineage>
</organism>
<accession>A0ABQ6EV39</accession>
<dbReference type="GO" id="GO:0016829">
    <property type="term" value="F:lyase activity"/>
    <property type="evidence" value="ECO:0007669"/>
    <property type="project" value="UniProtKB-KW"/>
</dbReference>
<evidence type="ECO:0000256" key="3">
    <source>
        <dbReference type="ARBA" id="ARBA00023239"/>
    </source>
</evidence>
<dbReference type="InterPro" id="IPR011051">
    <property type="entry name" value="RmlC_Cupin_sf"/>
</dbReference>
<evidence type="ECO:0000313" key="5">
    <source>
        <dbReference type="EMBL" id="GLT16941.1"/>
    </source>
</evidence>
<keyword evidence="2" id="KW-0659">Purine metabolism</keyword>
<evidence type="ECO:0000256" key="1">
    <source>
        <dbReference type="ARBA" id="ARBA00011738"/>
    </source>
</evidence>
<dbReference type="EMBL" id="BSPW01000016">
    <property type="protein sequence ID" value="GLT16941.1"/>
    <property type="molecule type" value="Genomic_DNA"/>
</dbReference>
<dbReference type="PANTHER" id="PTHR21221:SF1">
    <property type="entry name" value="UREIDOGLYCOLATE LYASE"/>
    <property type="match status" value="1"/>
</dbReference>